<proteinExistence type="predicted"/>
<accession>A0ABQ9Z023</accession>
<organism evidence="1 2">
    <name type="scientific">Daphnia magna</name>
    <dbReference type="NCBI Taxonomy" id="35525"/>
    <lineage>
        <taxon>Eukaryota</taxon>
        <taxon>Metazoa</taxon>
        <taxon>Ecdysozoa</taxon>
        <taxon>Arthropoda</taxon>
        <taxon>Crustacea</taxon>
        <taxon>Branchiopoda</taxon>
        <taxon>Diplostraca</taxon>
        <taxon>Cladocera</taxon>
        <taxon>Anomopoda</taxon>
        <taxon>Daphniidae</taxon>
        <taxon>Daphnia</taxon>
    </lineage>
</organism>
<evidence type="ECO:0000313" key="2">
    <source>
        <dbReference type="Proteomes" id="UP001234178"/>
    </source>
</evidence>
<dbReference type="Proteomes" id="UP001234178">
    <property type="component" value="Unassembled WGS sequence"/>
</dbReference>
<reference evidence="1 2" key="1">
    <citation type="journal article" date="2023" name="Nucleic Acids Res.">
        <title>The hologenome of Daphnia magna reveals possible DNA methylation and microbiome-mediated evolution of the host genome.</title>
        <authorList>
            <person name="Chaturvedi A."/>
            <person name="Li X."/>
            <person name="Dhandapani V."/>
            <person name="Marshall H."/>
            <person name="Kissane S."/>
            <person name="Cuenca-Cambronero M."/>
            <person name="Asole G."/>
            <person name="Calvet F."/>
            <person name="Ruiz-Romero M."/>
            <person name="Marangio P."/>
            <person name="Guigo R."/>
            <person name="Rago D."/>
            <person name="Mirbahai L."/>
            <person name="Eastwood N."/>
            <person name="Colbourne J.K."/>
            <person name="Zhou J."/>
            <person name="Mallon E."/>
            <person name="Orsini L."/>
        </authorList>
    </citation>
    <scope>NUCLEOTIDE SEQUENCE [LARGE SCALE GENOMIC DNA]</scope>
    <source>
        <strain evidence="1">LRV0_1</strain>
    </source>
</reference>
<name>A0ABQ9Z023_9CRUS</name>
<gene>
    <name evidence="1" type="ORF">OUZ56_011389</name>
</gene>
<comment type="caution">
    <text evidence="1">The sequence shown here is derived from an EMBL/GenBank/DDBJ whole genome shotgun (WGS) entry which is preliminary data.</text>
</comment>
<sequence length="68" mass="7627">MDAPHESKLIGNSVKKSNLGRCFAIRDRVKKAENGQGDYDKPFLKFGSEMCALPRSADLYPNNVDPER</sequence>
<evidence type="ECO:0000313" key="1">
    <source>
        <dbReference type="EMBL" id="KAK4006233.1"/>
    </source>
</evidence>
<keyword evidence="2" id="KW-1185">Reference proteome</keyword>
<dbReference type="EMBL" id="JAOYFB010000002">
    <property type="protein sequence ID" value="KAK4006233.1"/>
    <property type="molecule type" value="Genomic_DNA"/>
</dbReference>
<protein>
    <submittedName>
        <fullName evidence="1">Uncharacterized protein</fullName>
    </submittedName>
</protein>